<dbReference type="Pfam" id="PF09721">
    <property type="entry name" value="Exosortase_EpsH"/>
    <property type="match status" value="1"/>
</dbReference>
<evidence type="ECO:0000256" key="3">
    <source>
        <dbReference type="ARBA" id="ARBA00022670"/>
    </source>
</evidence>
<feature type="transmembrane region" description="Helical" evidence="8">
    <location>
        <begin position="226"/>
        <end position="247"/>
    </location>
</feature>
<dbReference type="NCBIfam" id="TIGR04178">
    <property type="entry name" value="exo_archaeo"/>
    <property type="match status" value="1"/>
</dbReference>
<evidence type="ECO:0000313" key="10">
    <source>
        <dbReference type="Proteomes" id="UP001174908"/>
    </source>
</evidence>
<dbReference type="RefSeq" id="WP_286661863.1">
    <property type="nucleotide sequence ID" value="NZ_JASZYV010000004.1"/>
</dbReference>
<comment type="caution">
    <text evidence="9">The sequence shown here is derived from an EMBL/GenBank/DDBJ whole genome shotgun (WGS) entry which is preliminary data.</text>
</comment>
<organism evidence="9 10">
    <name type="scientific">Variovorax dokdonensis</name>
    <dbReference type="NCBI Taxonomy" id="344883"/>
    <lineage>
        <taxon>Bacteria</taxon>
        <taxon>Pseudomonadati</taxon>
        <taxon>Pseudomonadota</taxon>
        <taxon>Betaproteobacteria</taxon>
        <taxon>Burkholderiales</taxon>
        <taxon>Comamonadaceae</taxon>
        <taxon>Variovorax</taxon>
    </lineage>
</organism>
<feature type="transmembrane region" description="Helical" evidence="8">
    <location>
        <begin position="80"/>
        <end position="100"/>
    </location>
</feature>
<sequence>MNLSRLAAQHPRLFDGCLHIDRLPPLLWLALQAAALLPTWLWMARRATDGSDDPLGLLALSALGLLVWRERRALRAAPVLGWMAAAGIATLAATAMRNGLGPLPAWPPLVSALAAVLALAAGLLALLPRRVAAAPVLGLAVLALPLLASLQFYAGYPLRVVCAEASRLLLSPWFSHVQREGSSLLVDGLPVIVDAPCSGVQMAWFGYFVACSVALWCGLGNRAFMARLPVVGALVLVGNIVRNSLLIGLEGAGMAPSPAMHEAVGLAMLALVCAVVAFAMTPRTERRSSASMVDLTPQPVSSRQA</sequence>
<dbReference type="InterPro" id="IPR019127">
    <property type="entry name" value="Exosortase"/>
</dbReference>
<evidence type="ECO:0000256" key="4">
    <source>
        <dbReference type="ARBA" id="ARBA00022692"/>
    </source>
</evidence>
<keyword evidence="3" id="KW-0645">Protease</keyword>
<keyword evidence="7 8" id="KW-0472">Membrane</keyword>
<feature type="transmembrane region" description="Helical" evidence="8">
    <location>
        <begin position="259"/>
        <end position="280"/>
    </location>
</feature>
<feature type="transmembrane region" description="Helical" evidence="8">
    <location>
        <begin position="106"/>
        <end position="127"/>
    </location>
</feature>
<feature type="transmembrane region" description="Helical" evidence="8">
    <location>
        <begin position="134"/>
        <end position="154"/>
    </location>
</feature>
<accession>A0ABT7NFN4</accession>
<evidence type="ECO:0000313" key="9">
    <source>
        <dbReference type="EMBL" id="MDM0046751.1"/>
    </source>
</evidence>
<dbReference type="EMBL" id="JASZYV010000004">
    <property type="protein sequence ID" value="MDM0046751.1"/>
    <property type="molecule type" value="Genomic_DNA"/>
</dbReference>
<evidence type="ECO:0000256" key="5">
    <source>
        <dbReference type="ARBA" id="ARBA00022801"/>
    </source>
</evidence>
<dbReference type="InterPro" id="IPR026392">
    <property type="entry name" value="Exo/Archaeosortase_dom"/>
</dbReference>
<name>A0ABT7NFN4_9BURK</name>
<keyword evidence="5" id="KW-0378">Hydrolase</keyword>
<dbReference type="Proteomes" id="UP001174908">
    <property type="component" value="Unassembled WGS sequence"/>
</dbReference>
<evidence type="ECO:0000256" key="6">
    <source>
        <dbReference type="ARBA" id="ARBA00022989"/>
    </source>
</evidence>
<evidence type="ECO:0000256" key="1">
    <source>
        <dbReference type="ARBA" id="ARBA00004651"/>
    </source>
</evidence>
<protein>
    <submittedName>
        <fullName evidence="9">Exosortase Q</fullName>
    </submittedName>
</protein>
<comment type="subcellular location">
    <subcellularLocation>
        <location evidence="1">Cell membrane</location>
        <topology evidence="1">Multi-pass membrane protein</topology>
    </subcellularLocation>
</comment>
<keyword evidence="2" id="KW-1003">Cell membrane</keyword>
<evidence type="ECO:0000256" key="7">
    <source>
        <dbReference type="ARBA" id="ARBA00023136"/>
    </source>
</evidence>
<dbReference type="NCBIfam" id="NF012182">
    <property type="entry name" value="exosortase_XrtQ"/>
    <property type="match status" value="1"/>
</dbReference>
<evidence type="ECO:0000256" key="2">
    <source>
        <dbReference type="ARBA" id="ARBA00022475"/>
    </source>
</evidence>
<keyword evidence="4 8" id="KW-0812">Transmembrane</keyword>
<proteinExistence type="predicted"/>
<keyword evidence="6 8" id="KW-1133">Transmembrane helix</keyword>
<keyword evidence="10" id="KW-1185">Reference proteome</keyword>
<feature type="transmembrane region" description="Helical" evidence="8">
    <location>
        <begin position="202"/>
        <end position="219"/>
    </location>
</feature>
<reference evidence="9" key="1">
    <citation type="submission" date="2023-06" db="EMBL/GenBank/DDBJ databases">
        <authorList>
            <person name="Jiang Y."/>
            <person name="Liu Q."/>
        </authorList>
    </citation>
    <scope>NUCLEOTIDE SEQUENCE</scope>
    <source>
        <strain evidence="9">CGMCC 1.12089</strain>
    </source>
</reference>
<evidence type="ECO:0000256" key="8">
    <source>
        <dbReference type="SAM" id="Phobius"/>
    </source>
</evidence>
<gene>
    <name evidence="9" type="primary">xrtQ</name>
    <name evidence="9" type="ORF">QTH91_19830</name>
</gene>